<dbReference type="EMBL" id="RJJE01000017">
    <property type="protein sequence ID" value="RNI28076.1"/>
    <property type="molecule type" value="Genomic_DNA"/>
</dbReference>
<reference evidence="1 2" key="1">
    <citation type="submission" date="2018-11" db="EMBL/GenBank/DDBJ databases">
        <title>Rufibacter latericius sp. nov., isolated from water in Baiyang Lake.</title>
        <authorList>
            <person name="Yang Y."/>
        </authorList>
    </citation>
    <scope>NUCLEOTIDE SEQUENCE [LARGE SCALE GENOMIC DNA]</scope>
    <source>
        <strain evidence="1 2">MCC P1</strain>
    </source>
</reference>
<comment type="caution">
    <text evidence="1">The sequence shown here is derived from an EMBL/GenBank/DDBJ whole genome shotgun (WGS) entry which is preliminary data.</text>
</comment>
<keyword evidence="2" id="KW-1185">Reference proteome</keyword>
<dbReference type="AlphaFoldDB" id="A0A3M9MRC9"/>
<evidence type="ECO:0000313" key="1">
    <source>
        <dbReference type="EMBL" id="RNI28076.1"/>
    </source>
</evidence>
<gene>
    <name evidence="1" type="ORF">EFA69_18540</name>
</gene>
<accession>A0A3M9MRC9</accession>
<name>A0A3M9MRC9_9BACT</name>
<dbReference type="Proteomes" id="UP000271010">
    <property type="component" value="Unassembled WGS sequence"/>
</dbReference>
<sequence length="256" mass="28373">MNRFLSLASFSILALSLFSCEKEYIEPTLETTTQAEARTASCDQYFYFHKVYGKVNYGKAAGEVVLVGFQEGLSLEARQKVLSKYSQFQSIDGEVALDSGIITEVKLVPGATCFDAEKLISKLLKEKTVSFAYPVFEKKTADPEEPALGLTNEFMVSIEAGTLKHLEKLVAITNTKILFSFSDEVHVITSDKKSTGNVLALCSIFNLQGFVQAAEPNVIYKFPPLELEETPVAAQSAKIFKKGNFKAVKHRLMQQK</sequence>
<protein>
    <submittedName>
        <fullName evidence="1">Uncharacterized protein</fullName>
    </submittedName>
</protein>
<dbReference type="PROSITE" id="PS51257">
    <property type="entry name" value="PROKAR_LIPOPROTEIN"/>
    <property type="match status" value="1"/>
</dbReference>
<dbReference type="OrthoDB" id="893879at2"/>
<organism evidence="1 2">
    <name type="scientific">Rufibacter immobilis</name>
    <dbReference type="NCBI Taxonomy" id="1348778"/>
    <lineage>
        <taxon>Bacteria</taxon>
        <taxon>Pseudomonadati</taxon>
        <taxon>Bacteroidota</taxon>
        <taxon>Cytophagia</taxon>
        <taxon>Cytophagales</taxon>
        <taxon>Hymenobacteraceae</taxon>
        <taxon>Rufibacter</taxon>
    </lineage>
</organism>
<dbReference type="RefSeq" id="WP_123134542.1">
    <property type="nucleotide sequence ID" value="NZ_RJJE01000017.1"/>
</dbReference>
<proteinExistence type="predicted"/>
<evidence type="ECO:0000313" key="2">
    <source>
        <dbReference type="Proteomes" id="UP000271010"/>
    </source>
</evidence>